<evidence type="ECO:0000256" key="4">
    <source>
        <dbReference type="ARBA" id="ARBA00023012"/>
    </source>
</evidence>
<dbReference type="PROSITE" id="PS50110">
    <property type="entry name" value="RESPONSE_REGULATORY"/>
    <property type="match status" value="1"/>
</dbReference>
<dbReference type="RefSeq" id="WP_016250232.1">
    <property type="nucleotide sequence ID" value="NZ_CP010059.1"/>
</dbReference>
<evidence type="ECO:0000313" key="12">
    <source>
        <dbReference type="EMBL" id="MDT2796516.1"/>
    </source>
</evidence>
<dbReference type="GeneID" id="60870684"/>
<comment type="caution">
    <text evidence="13">The sequence shown here is derived from an EMBL/GenBank/DDBJ whole genome shotgun (WGS) entry which is preliminary data.</text>
</comment>
<dbReference type="Proteomes" id="UP000588071">
    <property type="component" value="Unassembled WGS sequence"/>
</dbReference>
<keyword evidence="5 9" id="KW-0805">Transcription regulation</keyword>
<evidence type="ECO:0000256" key="3">
    <source>
        <dbReference type="ARBA" id="ARBA00022553"/>
    </source>
</evidence>
<evidence type="ECO:0000256" key="8">
    <source>
        <dbReference type="ARBA" id="ARBA00023163"/>
    </source>
</evidence>
<dbReference type="Pfam" id="PF00072">
    <property type="entry name" value="Response_reg"/>
    <property type="match status" value="1"/>
</dbReference>
<gene>
    <name evidence="13" type="ORF">HF857_11995</name>
    <name evidence="12" type="ORF">P7H47_04410</name>
</gene>
<dbReference type="Pfam" id="PF08279">
    <property type="entry name" value="HTH_11"/>
    <property type="match status" value="1"/>
</dbReference>
<dbReference type="SUPFAM" id="SSF46785">
    <property type="entry name" value="Winged helix' DNA-binding domain"/>
    <property type="match status" value="1"/>
</dbReference>
<dbReference type="GO" id="GO:0000156">
    <property type="term" value="F:phosphorelay response regulator activity"/>
    <property type="evidence" value="ECO:0007669"/>
    <property type="project" value="TreeGrafter"/>
</dbReference>
<evidence type="ECO:0000256" key="1">
    <source>
        <dbReference type="ARBA" id="ARBA00004496"/>
    </source>
</evidence>
<comment type="subcellular location">
    <subcellularLocation>
        <location evidence="1 9">Cytoplasm</location>
    </subcellularLocation>
</comment>
<keyword evidence="7 9" id="KW-0010">Activator</keyword>
<evidence type="ECO:0000259" key="11">
    <source>
        <dbReference type="PROSITE" id="PS50110"/>
    </source>
</evidence>
<dbReference type="InterPro" id="IPR036388">
    <property type="entry name" value="WH-like_DNA-bd_sf"/>
</dbReference>
<keyword evidence="3 10" id="KW-0597">Phosphoprotein</keyword>
<dbReference type="InterPro" id="IPR024187">
    <property type="entry name" value="Sig_transdc_resp-reg_cit/mal"/>
</dbReference>
<evidence type="ECO:0000256" key="9">
    <source>
        <dbReference type="PIRNR" id="PIRNR006171"/>
    </source>
</evidence>
<dbReference type="SUPFAM" id="SSF52172">
    <property type="entry name" value="CheY-like"/>
    <property type="match status" value="1"/>
</dbReference>
<evidence type="ECO:0000256" key="7">
    <source>
        <dbReference type="ARBA" id="ARBA00023159"/>
    </source>
</evidence>
<dbReference type="InterPro" id="IPR011006">
    <property type="entry name" value="CheY-like_superfamily"/>
</dbReference>
<dbReference type="InterPro" id="IPR051271">
    <property type="entry name" value="2C-system_Tx_regulators"/>
</dbReference>
<feature type="modified residue" description="4-aspartylphosphate" evidence="10">
    <location>
        <position position="53"/>
    </location>
</feature>
<dbReference type="PIRSF" id="PIRSF006171">
    <property type="entry name" value="RR_citrat_malat"/>
    <property type="match status" value="1"/>
</dbReference>
<evidence type="ECO:0000313" key="14">
    <source>
        <dbReference type="Proteomes" id="UP000588071"/>
    </source>
</evidence>
<dbReference type="GO" id="GO:0005737">
    <property type="term" value="C:cytoplasm"/>
    <property type="evidence" value="ECO:0007669"/>
    <property type="project" value="UniProtKB-SubCell"/>
</dbReference>
<dbReference type="InterPro" id="IPR001789">
    <property type="entry name" value="Sig_transdc_resp-reg_receiver"/>
</dbReference>
<evidence type="ECO:0000256" key="5">
    <source>
        <dbReference type="ARBA" id="ARBA00023015"/>
    </source>
</evidence>
<evidence type="ECO:0000256" key="10">
    <source>
        <dbReference type="PROSITE-ProRule" id="PRU00169"/>
    </source>
</evidence>
<organism evidence="13 14">
    <name type="scientific">Enterococcus cecorum</name>
    <dbReference type="NCBI Taxonomy" id="44008"/>
    <lineage>
        <taxon>Bacteria</taxon>
        <taxon>Bacillati</taxon>
        <taxon>Bacillota</taxon>
        <taxon>Bacilli</taxon>
        <taxon>Lactobacillales</taxon>
        <taxon>Enterococcaceae</taxon>
        <taxon>Enterococcus</taxon>
    </lineage>
</organism>
<keyword evidence="8 9" id="KW-0804">Transcription</keyword>
<sequence length="234" mass="26955">MKILMIEDEPLIQRIHQGYLQKIDATFQIVVGKDLDEARQFLKSNAIDLILLDIHLNGAHGLDLLSEIDGLTKVPDVIIISAATQSQFAQQALQAGVIDYLIKPFTFERFQQAIQKWQQKRSMLQQEFIDQASLDALFQPTVTNNPTIEIEKGLSKDTLIQILNHLKNRQTSFTIQELATELSLSHVSIRKYIQFLEQHQILTSETIYLKVGRPYQRYHLQESQIPTFLNKLET</sequence>
<dbReference type="Gene3D" id="3.40.50.2300">
    <property type="match status" value="1"/>
</dbReference>
<reference evidence="13 14" key="1">
    <citation type="submission" date="2020-04" db="EMBL/GenBank/DDBJ databases">
        <authorList>
            <person name="Hitch T.C.A."/>
            <person name="Wylensek D."/>
            <person name="Clavel T."/>
        </authorList>
    </citation>
    <scope>NUCLEOTIDE SEQUENCE [LARGE SCALE GENOMIC DNA]</scope>
    <source>
        <strain evidence="13 14">WCA-380-WT-3C</strain>
    </source>
</reference>
<dbReference type="EMBL" id="JARQBI010000007">
    <property type="protein sequence ID" value="MDT2796516.1"/>
    <property type="molecule type" value="Genomic_DNA"/>
</dbReference>
<dbReference type="AlphaFoldDB" id="A0A0I9WDP0"/>
<dbReference type="SMART" id="SM00448">
    <property type="entry name" value="REC"/>
    <property type="match status" value="1"/>
</dbReference>
<protein>
    <recommendedName>
        <fullName evidence="9">Transcriptional regulatory protein</fullName>
    </recommendedName>
</protein>
<keyword evidence="2 9" id="KW-0963">Cytoplasm</keyword>
<dbReference type="PANTHER" id="PTHR45526">
    <property type="entry name" value="TRANSCRIPTIONAL REGULATORY PROTEIN DPIA"/>
    <property type="match status" value="1"/>
</dbReference>
<keyword evidence="4 9" id="KW-0902">Two-component regulatory system</keyword>
<dbReference type="PANTHER" id="PTHR45526:SF1">
    <property type="entry name" value="TRANSCRIPTIONAL REGULATORY PROTEIN DCUR-RELATED"/>
    <property type="match status" value="1"/>
</dbReference>
<dbReference type="Gene3D" id="1.10.10.10">
    <property type="entry name" value="Winged helix-like DNA-binding domain superfamily/Winged helix DNA-binding domain"/>
    <property type="match status" value="1"/>
</dbReference>
<name>A0A0I9WDP0_9ENTE</name>
<dbReference type="GO" id="GO:0003677">
    <property type="term" value="F:DNA binding"/>
    <property type="evidence" value="ECO:0007669"/>
    <property type="project" value="UniProtKB-KW"/>
</dbReference>
<keyword evidence="6 9" id="KW-0238">DNA-binding</keyword>
<evidence type="ECO:0000313" key="13">
    <source>
        <dbReference type="EMBL" id="NME50879.1"/>
    </source>
</evidence>
<dbReference type="Proteomes" id="UP001255696">
    <property type="component" value="Unassembled WGS sequence"/>
</dbReference>
<feature type="domain" description="Response regulatory" evidence="11">
    <location>
        <begin position="2"/>
        <end position="118"/>
    </location>
</feature>
<dbReference type="InterPro" id="IPR013196">
    <property type="entry name" value="HTH_11"/>
</dbReference>
<evidence type="ECO:0000256" key="2">
    <source>
        <dbReference type="ARBA" id="ARBA00022490"/>
    </source>
</evidence>
<accession>A0A0I9WDP0</accession>
<evidence type="ECO:0000256" key="6">
    <source>
        <dbReference type="ARBA" id="ARBA00023125"/>
    </source>
</evidence>
<dbReference type="EMBL" id="JABAFV010000043">
    <property type="protein sequence ID" value="NME50879.1"/>
    <property type="molecule type" value="Genomic_DNA"/>
</dbReference>
<dbReference type="GO" id="GO:0003700">
    <property type="term" value="F:DNA-binding transcription factor activity"/>
    <property type="evidence" value="ECO:0007669"/>
    <property type="project" value="InterPro"/>
</dbReference>
<reference evidence="12" key="2">
    <citation type="submission" date="2023-03" db="EMBL/GenBank/DDBJ databases">
        <authorList>
            <person name="Shen W."/>
            <person name="Cai J."/>
        </authorList>
    </citation>
    <scope>NUCLEOTIDE SEQUENCE</scope>
    <source>
        <strain evidence="12">B245-2</strain>
    </source>
</reference>
<dbReference type="InterPro" id="IPR036390">
    <property type="entry name" value="WH_DNA-bd_sf"/>
</dbReference>
<proteinExistence type="predicted"/>